<dbReference type="HOGENOM" id="CLU_016838_1_2_4"/>
<evidence type="ECO:0000313" key="3">
    <source>
        <dbReference type="Proteomes" id="UP000061603"/>
    </source>
</evidence>
<gene>
    <name evidence="2" type="ORF">PG1C_12835</name>
</gene>
<feature type="chain" id="PRO_5002189612" evidence="1">
    <location>
        <begin position="19"/>
        <end position="297"/>
    </location>
</feature>
<dbReference type="PANTHER" id="PTHR42953:SF2">
    <property type="entry name" value="ADHESION PROTEIN"/>
    <property type="match status" value="1"/>
</dbReference>
<dbReference type="GO" id="GO:0030001">
    <property type="term" value="P:metal ion transport"/>
    <property type="evidence" value="ECO:0007669"/>
    <property type="project" value="InterPro"/>
</dbReference>
<dbReference type="SUPFAM" id="SSF53807">
    <property type="entry name" value="Helical backbone' metal receptor"/>
    <property type="match status" value="1"/>
</dbReference>
<proteinExistence type="predicted"/>
<evidence type="ECO:0000256" key="1">
    <source>
        <dbReference type="SAM" id="SignalP"/>
    </source>
</evidence>
<feature type="signal peptide" evidence="1">
    <location>
        <begin position="1"/>
        <end position="18"/>
    </location>
</feature>
<organism evidence="2 3">
    <name type="scientific">Rugosibacter aromaticivorans</name>
    <dbReference type="NCBI Taxonomy" id="1565605"/>
    <lineage>
        <taxon>Bacteria</taxon>
        <taxon>Pseudomonadati</taxon>
        <taxon>Pseudomonadota</taxon>
        <taxon>Betaproteobacteria</taxon>
        <taxon>Nitrosomonadales</taxon>
        <taxon>Sterolibacteriaceae</taxon>
        <taxon>Rugosibacter</taxon>
    </lineage>
</organism>
<evidence type="ECO:0000313" key="2">
    <source>
        <dbReference type="EMBL" id="AJP49078.1"/>
    </source>
</evidence>
<dbReference type="PANTHER" id="PTHR42953">
    <property type="entry name" value="HIGH-AFFINITY ZINC UPTAKE SYSTEM PROTEIN ZNUA-RELATED"/>
    <property type="match status" value="1"/>
</dbReference>
<dbReference type="EMBL" id="CP010554">
    <property type="protein sequence ID" value="AJP49078.1"/>
    <property type="molecule type" value="Genomic_DNA"/>
</dbReference>
<dbReference type="RefSeq" id="WP_202635170.1">
    <property type="nucleotide sequence ID" value="NZ_CP010554.1"/>
</dbReference>
<dbReference type="Proteomes" id="UP000061603">
    <property type="component" value="Chromosome"/>
</dbReference>
<sequence length="297" mass="32538">MKRLIFVLLSLLSLAAHADLKVFATVPEWGALAKEIGGKHVDVFIATGGLQDPHRVEAKPSLIAHARNADLVVATGAELEVGWLPVVLRDSGNPHVQPGQPGNFEAARAVRMLEVPTRLDRADGDVHAGGNPHIQTDPRNFLKIGEALSARMAQLDTANAGDYQANFKNFSERWKIAIAKWETSAASLRGMHVVTQHKAFPYLYDWLGIVEVGTLEPKPGVEPSVSYLAQVMTDVETKKPRRVIRAAWNSPRPTEWFSEHAHVPAVVLPFTVGGSDQAKDLFSLFDDTIARLLEANK</sequence>
<protein>
    <submittedName>
        <fullName evidence="2">Zinc ABC transporter substrate-binding protein</fullName>
    </submittedName>
</protein>
<dbReference type="Pfam" id="PF01297">
    <property type="entry name" value="ZnuA"/>
    <property type="match status" value="1"/>
</dbReference>
<name>A0A0C5JB95_9PROT</name>
<dbReference type="STRING" id="1565605.PG1C_12835"/>
<dbReference type="GO" id="GO:0046872">
    <property type="term" value="F:metal ion binding"/>
    <property type="evidence" value="ECO:0007669"/>
    <property type="project" value="InterPro"/>
</dbReference>
<reference evidence="2 3" key="1">
    <citation type="journal article" date="2015" name="Genome Announc.">
        <title>Complete Genome Sequence of a Novel Bacterium within the Family Rhodocyclaceae That Degrades Polycyclic Aromatic Hydrocarbons.</title>
        <authorList>
            <person name="Singleton D.R."/>
            <person name="Dickey A.N."/>
            <person name="Scholl E.H."/>
            <person name="Wright F.A."/>
            <person name="Aitken M.D."/>
        </authorList>
    </citation>
    <scope>NUCLEOTIDE SEQUENCE [LARGE SCALE GENOMIC DNA]</scope>
    <source>
        <strain evidence="3">PG1-Ca6</strain>
    </source>
</reference>
<keyword evidence="3" id="KW-1185">Reference proteome</keyword>
<dbReference type="PATRIC" id="fig|1565605.3.peg.2716"/>
<dbReference type="InterPro" id="IPR050492">
    <property type="entry name" value="Bact_metal-bind_prot9"/>
</dbReference>
<accession>A0A0C5JB95</accession>
<dbReference type="Gene3D" id="3.40.50.1980">
    <property type="entry name" value="Nitrogenase molybdenum iron protein domain"/>
    <property type="match status" value="2"/>
</dbReference>
<dbReference type="CDD" id="cd01145">
    <property type="entry name" value="TroA_c"/>
    <property type="match status" value="1"/>
</dbReference>
<dbReference type="KEGG" id="rbu:PG1C_12835"/>
<dbReference type="InterPro" id="IPR006127">
    <property type="entry name" value="ZnuA-like"/>
</dbReference>
<keyword evidence="1" id="KW-0732">Signal</keyword>
<dbReference type="AlphaFoldDB" id="A0A0C5JB95"/>